<dbReference type="PRINTS" id="PR00455">
    <property type="entry name" value="HTHTETR"/>
</dbReference>
<dbReference type="Pfam" id="PF00440">
    <property type="entry name" value="TetR_N"/>
    <property type="match status" value="1"/>
</dbReference>
<comment type="caution">
    <text evidence="5">The sequence shown here is derived from an EMBL/GenBank/DDBJ whole genome shotgun (WGS) entry which is preliminary data.</text>
</comment>
<name>A0A0A5GSG2_9BACI</name>
<dbReference type="PROSITE" id="PS01081">
    <property type="entry name" value="HTH_TETR_1"/>
    <property type="match status" value="1"/>
</dbReference>
<evidence type="ECO:0000259" key="4">
    <source>
        <dbReference type="PROSITE" id="PS50977"/>
    </source>
</evidence>
<feature type="DNA-binding region" description="H-T-H motif" evidence="3">
    <location>
        <begin position="25"/>
        <end position="44"/>
    </location>
</feature>
<dbReference type="PANTHER" id="PTHR43479:SF22">
    <property type="entry name" value="TRANSCRIPTIONAL REGULATOR, TETR FAMILY"/>
    <property type="match status" value="1"/>
</dbReference>
<gene>
    <name evidence="5" type="ORF">N781_01570</name>
</gene>
<dbReference type="OrthoDB" id="9812993at2"/>
<reference evidence="5 6" key="1">
    <citation type="submission" date="2013-08" db="EMBL/GenBank/DDBJ databases">
        <authorList>
            <person name="Huang J."/>
            <person name="Wang G."/>
        </authorList>
    </citation>
    <scope>NUCLEOTIDE SEQUENCE [LARGE SCALE GENOMIC DNA]</scope>
    <source>
        <strain evidence="5 6">JSM 076056</strain>
    </source>
</reference>
<evidence type="ECO:0000256" key="1">
    <source>
        <dbReference type="ARBA" id="ARBA00022491"/>
    </source>
</evidence>
<proteinExistence type="predicted"/>
<dbReference type="InterPro" id="IPR050624">
    <property type="entry name" value="HTH-type_Tx_Regulator"/>
</dbReference>
<dbReference type="PANTHER" id="PTHR43479">
    <property type="entry name" value="ACREF/ENVCD OPERON REPRESSOR-RELATED"/>
    <property type="match status" value="1"/>
</dbReference>
<evidence type="ECO:0000313" key="5">
    <source>
        <dbReference type="EMBL" id="KGX94080.1"/>
    </source>
</evidence>
<sequence>MNEKKKKLIESGMKLFAQKGFHSTSIQEIADNSEVSKGAFYLHFSSKEDFILNIYEYYYVDLKSRIEAARHEGDTPRETMEKQIQVLMQTIGEFRDFIIMVIRDNISLNQEMDDFLYEMKETSFKWTSEHLRSMYGKDIEPYIVDGVLIVQGLVSESVRWVVASGVSINLESLARFILRRIDDAIQGMLKEGGEPRIAPEAFLATYANDVYPKKNQDIVEELLYDMRHELEKLEMNGDHKQDLQDTIDLLLQEIQLEEPKKILFQGMLTHFQRVPELRENSERIARQLNTQLFQ</sequence>
<dbReference type="SUPFAM" id="SSF46689">
    <property type="entry name" value="Homeodomain-like"/>
    <property type="match status" value="1"/>
</dbReference>
<dbReference type="InterPro" id="IPR009057">
    <property type="entry name" value="Homeodomain-like_sf"/>
</dbReference>
<organism evidence="5 6">
    <name type="scientific">Pontibacillus halophilus JSM 076056 = DSM 19796</name>
    <dbReference type="NCBI Taxonomy" id="1385510"/>
    <lineage>
        <taxon>Bacteria</taxon>
        <taxon>Bacillati</taxon>
        <taxon>Bacillota</taxon>
        <taxon>Bacilli</taxon>
        <taxon>Bacillales</taxon>
        <taxon>Bacillaceae</taxon>
        <taxon>Pontibacillus</taxon>
    </lineage>
</organism>
<keyword evidence="1" id="KW-0678">Repressor</keyword>
<protein>
    <recommendedName>
        <fullName evidence="4">HTH tetR-type domain-containing protein</fullName>
    </recommendedName>
</protein>
<evidence type="ECO:0000256" key="2">
    <source>
        <dbReference type="ARBA" id="ARBA00023125"/>
    </source>
</evidence>
<dbReference type="Gene3D" id="1.10.357.10">
    <property type="entry name" value="Tetracycline Repressor, domain 2"/>
    <property type="match status" value="1"/>
</dbReference>
<dbReference type="InterPro" id="IPR001647">
    <property type="entry name" value="HTH_TetR"/>
</dbReference>
<dbReference type="AlphaFoldDB" id="A0A0A5GSG2"/>
<dbReference type="eggNOG" id="COG1309">
    <property type="taxonomic scope" value="Bacteria"/>
</dbReference>
<accession>A0A0A5GSG2</accession>
<dbReference type="Proteomes" id="UP000030528">
    <property type="component" value="Unassembled WGS sequence"/>
</dbReference>
<dbReference type="InterPro" id="IPR023772">
    <property type="entry name" value="DNA-bd_HTH_TetR-type_CS"/>
</dbReference>
<dbReference type="RefSeq" id="WP_026798986.1">
    <property type="nucleotide sequence ID" value="NZ_AULI01000001.1"/>
</dbReference>
<dbReference type="GO" id="GO:0003677">
    <property type="term" value="F:DNA binding"/>
    <property type="evidence" value="ECO:0007669"/>
    <property type="project" value="UniProtKB-UniRule"/>
</dbReference>
<keyword evidence="6" id="KW-1185">Reference proteome</keyword>
<evidence type="ECO:0000313" key="6">
    <source>
        <dbReference type="Proteomes" id="UP000030528"/>
    </source>
</evidence>
<evidence type="ECO:0000256" key="3">
    <source>
        <dbReference type="PROSITE-ProRule" id="PRU00335"/>
    </source>
</evidence>
<feature type="domain" description="HTH tetR-type" evidence="4">
    <location>
        <begin position="2"/>
        <end position="62"/>
    </location>
</feature>
<keyword evidence="2 3" id="KW-0238">DNA-binding</keyword>
<dbReference type="STRING" id="1385510.GCA_000425205_00166"/>
<dbReference type="EMBL" id="AVPE01000001">
    <property type="protein sequence ID" value="KGX94080.1"/>
    <property type="molecule type" value="Genomic_DNA"/>
</dbReference>
<dbReference type="PROSITE" id="PS50977">
    <property type="entry name" value="HTH_TETR_2"/>
    <property type="match status" value="1"/>
</dbReference>